<sequence length="298" mass="30852">MAAVDPPAPERPVAGIAWMVVTGFLFVGVTGTVKWVGDGVPPAQGAFLRYLLGLPLLLPMLGAFGRARREGALGAPVLRLFALRGAAHTGAVILWFYAMTRIPIAEVTAMGYLTPVLTAVGAVLLLGERMTPARAAAVAAALIGATLILRPGMRALDPGHLAMLGTSLGFAASYLILKRVSGLHPGVVVVMLSLTVTVMLAPFAALDWVTPTPGQLAQLFLVAVLATAGHYTMTLAFRAAPVTVVQPAVFLQLVWATILGALAFGEAVDPWVILGGTVIVAAASLVALSEGRRAARAR</sequence>
<evidence type="ECO:0000313" key="9">
    <source>
        <dbReference type="Proteomes" id="UP000238801"/>
    </source>
</evidence>
<evidence type="ECO:0000256" key="4">
    <source>
        <dbReference type="ARBA" id="ARBA00022989"/>
    </source>
</evidence>
<feature type="transmembrane region" description="Helical" evidence="6">
    <location>
        <begin position="159"/>
        <end position="177"/>
    </location>
</feature>
<gene>
    <name evidence="8" type="ORF">BCF33_0159</name>
</gene>
<feature type="transmembrane region" description="Helical" evidence="6">
    <location>
        <begin position="77"/>
        <end position="97"/>
    </location>
</feature>
<dbReference type="Proteomes" id="UP000238801">
    <property type="component" value="Unassembled WGS sequence"/>
</dbReference>
<feature type="transmembrane region" description="Helical" evidence="6">
    <location>
        <begin position="12"/>
        <end position="35"/>
    </location>
</feature>
<keyword evidence="5 6" id="KW-0472">Membrane</keyword>
<reference evidence="8 9" key="1">
    <citation type="submission" date="2018-03" db="EMBL/GenBank/DDBJ databases">
        <title>Genomic Encyclopedia of Archaeal and Bacterial Type Strains, Phase II (KMG-II): from individual species to whole genera.</title>
        <authorList>
            <person name="Goeker M."/>
        </authorList>
    </citation>
    <scope>NUCLEOTIDE SEQUENCE [LARGE SCALE GENOMIC DNA]</scope>
    <source>
        <strain evidence="8 9">DSM 29318</strain>
    </source>
</reference>
<dbReference type="AlphaFoldDB" id="A0A2T0X6L4"/>
<keyword evidence="3 6" id="KW-0812">Transmembrane</keyword>
<dbReference type="OrthoDB" id="7374604at2"/>
<feature type="domain" description="EamA" evidence="7">
    <location>
        <begin position="159"/>
        <end position="287"/>
    </location>
</feature>
<dbReference type="InterPro" id="IPR037185">
    <property type="entry name" value="EmrE-like"/>
</dbReference>
<evidence type="ECO:0000256" key="1">
    <source>
        <dbReference type="ARBA" id="ARBA00004141"/>
    </source>
</evidence>
<dbReference type="PANTHER" id="PTHR22911:SF6">
    <property type="entry name" value="SOLUTE CARRIER FAMILY 35 MEMBER G1"/>
    <property type="match status" value="1"/>
</dbReference>
<protein>
    <submittedName>
        <fullName evidence="8">Threonine/homoserine efflux transporter RhtA</fullName>
    </submittedName>
</protein>
<evidence type="ECO:0000313" key="8">
    <source>
        <dbReference type="EMBL" id="PRY94567.1"/>
    </source>
</evidence>
<dbReference type="PANTHER" id="PTHR22911">
    <property type="entry name" value="ACYL-MALONYL CONDENSING ENZYME-RELATED"/>
    <property type="match status" value="1"/>
</dbReference>
<keyword evidence="4 6" id="KW-1133">Transmembrane helix</keyword>
<evidence type="ECO:0000256" key="3">
    <source>
        <dbReference type="ARBA" id="ARBA00022692"/>
    </source>
</evidence>
<dbReference type="RefSeq" id="WP_106159058.1">
    <property type="nucleotide sequence ID" value="NZ_PVTT01000001.1"/>
</dbReference>
<accession>A0A2T0X6L4</accession>
<feature type="transmembrane region" description="Helical" evidence="6">
    <location>
        <begin position="109"/>
        <end position="126"/>
    </location>
</feature>
<feature type="transmembrane region" description="Helical" evidence="6">
    <location>
        <begin position="189"/>
        <end position="210"/>
    </location>
</feature>
<feature type="transmembrane region" description="Helical" evidence="6">
    <location>
        <begin position="216"/>
        <end position="237"/>
    </location>
</feature>
<dbReference type="Pfam" id="PF00892">
    <property type="entry name" value="EamA"/>
    <property type="match status" value="2"/>
</dbReference>
<comment type="similarity">
    <text evidence="2">Belongs to the drug/metabolite transporter (DMT) superfamily. 10 TMS drug/metabolite exporter (DME) (TC 2.A.7.3) family.</text>
</comment>
<dbReference type="GO" id="GO:0016020">
    <property type="term" value="C:membrane"/>
    <property type="evidence" value="ECO:0007669"/>
    <property type="project" value="UniProtKB-SubCell"/>
</dbReference>
<evidence type="ECO:0000256" key="5">
    <source>
        <dbReference type="ARBA" id="ARBA00023136"/>
    </source>
</evidence>
<evidence type="ECO:0000256" key="2">
    <source>
        <dbReference type="ARBA" id="ARBA00009853"/>
    </source>
</evidence>
<proteinExistence type="inferred from homology"/>
<dbReference type="EMBL" id="PVTT01000001">
    <property type="protein sequence ID" value="PRY94567.1"/>
    <property type="molecule type" value="Genomic_DNA"/>
</dbReference>
<feature type="transmembrane region" description="Helical" evidence="6">
    <location>
        <begin position="47"/>
        <end position="65"/>
    </location>
</feature>
<dbReference type="InterPro" id="IPR000620">
    <property type="entry name" value="EamA_dom"/>
</dbReference>
<feature type="transmembrane region" description="Helical" evidence="6">
    <location>
        <begin position="244"/>
        <end position="265"/>
    </location>
</feature>
<organism evidence="8 9">
    <name type="scientific">Hasllibacter halocynthiae</name>
    <dbReference type="NCBI Taxonomy" id="595589"/>
    <lineage>
        <taxon>Bacteria</taxon>
        <taxon>Pseudomonadati</taxon>
        <taxon>Pseudomonadota</taxon>
        <taxon>Alphaproteobacteria</taxon>
        <taxon>Rhodobacterales</taxon>
        <taxon>Roseobacteraceae</taxon>
        <taxon>Hasllibacter</taxon>
    </lineage>
</organism>
<evidence type="ECO:0000256" key="6">
    <source>
        <dbReference type="SAM" id="Phobius"/>
    </source>
</evidence>
<feature type="domain" description="EamA" evidence="7">
    <location>
        <begin position="14"/>
        <end position="149"/>
    </location>
</feature>
<name>A0A2T0X6L4_9RHOB</name>
<feature type="transmembrane region" description="Helical" evidence="6">
    <location>
        <begin position="133"/>
        <end position="153"/>
    </location>
</feature>
<comment type="caution">
    <text evidence="8">The sequence shown here is derived from an EMBL/GenBank/DDBJ whole genome shotgun (WGS) entry which is preliminary data.</text>
</comment>
<feature type="transmembrane region" description="Helical" evidence="6">
    <location>
        <begin position="271"/>
        <end position="288"/>
    </location>
</feature>
<keyword evidence="9" id="KW-1185">Reference proteome</keyword>
<dbReference type="Gene3D" id="1.10.3730.20">
    <property type="match status" value="1"/>
</dbReference>
<comment type="subcellular location">
    <subcellularLocation>
        <location evidence="1">Membrane</location>
        <topology evidence="1">Multi-pass membrane protein</topology>
    </subcellularLocation>
</comment>
<evidence type="ECO:0000259" key="7">
    <source>
        <dbReference type="Pfam" id="PF00892"/>
    </source>
</evidence>
<dbReference type="SUPFAM" id="SSF103481">
    <property type="entry name" value="Multidrug resistance efflux transporter EmrE"/>
    <property type="match status" value="2"/>
</dbReference>